<accession>A0A852U3X3</accession>
<name>A0A852U3X3_9ACTN</name>
<comment type="caution">
    <text evidence="2">The sequence shown here is derived from an EMBL/GenBank/DDBJ whole genome shotgun (WGS) entry which is preliminary data.</text>
</comment>
<reference evidence="2 3" key="1">
    <citation type="submission" date="2020-07" db="EMBL/GenBank/DDBJ databases">
        <title>Sequencing the genomes of 1000 actinobacteria strains.</title>
        <authorList>
            <person name="Klenk H.-P."/>
        </authorList>
    </citation>
    <scope>NUCLEOTIDE SEQUENCE [LARGE SCALE GENOMIC DNA]</scope>
    <source>
        <strain evidence="2 3">CXB654</strain>
    </source>
</reference>
<dbReference type="EMBL" id="JACCCC010000001">
    <property type="protein sequence ID" value="NYE49613.1"/>
    <property type="molecule type" value="Genomic_DNA"/>
</dbReference>
<gene>
    <name evidence="2" type="ORF">HDA32_004733</name>
</gene>
<organism evidence="2 3">
    <name type="scientific">Spinactinospora alkalitolerans</name>
    <dbReference type="NCBI Taxonomy" id="687207"/>
    <lineage>
        <taxon>Bacteria</taxon>
        <taxon>Bacillati</taxon>
        <taxon>Actinomycetota</taxon>
        <taxon>Actinomycetes</taxon>
        <taxon>Streptosporangiales</taxon>
        <taxon>Nocardiopsidaceae</taxon>
        <taxon>Spinactinospora</taxon>
    </lineage>
</organism>
<evidence type="ECO:0000259" key="1">
    <source>
        <dbReference type="Pfam" id="PF12728"/>
    </source>
</evidence>
<dbReference type="Proteomes" id="UP000589036">
    <property type="component" value="Unassembled WGS sequence"/>
</dbReference>
<evidence type="ECO:0000313" key="3">
    <source>
        <dbReference type="Proteomes" id="UP000589036"/>
    </source>
</evidence>
<dbReference type="AlphaFoldDB" id="A0A852U3X3"/>
<dbReference type="InterPro" id="IPR041657">
    <property type="entry name" value="HTH_17"/>
</dbReference>
<dbReference type="NCBIfam" id="TIGR01764">
    <property type="entry name" value="excise"/>
    <property type="match status" value="1"/>
</dbReference>
<proteinExistence type="predicted"/>
<protein>
    <submittedName>
        <fullName evidence="2">Excisionase family DNA binding protein</fullName>
    </submittedName>
</protein>
<feature type="domain" description="Helix-turn-helix" evidence="1">
    <location>
        <begin position="15"/>
        <end position="61"/>
    </location>
</feature>
<dbReference type="RefSeq" id="WP_179645243.1">
    <property type="nucleotide sequence ID" value="NZ_BAAAYY010000037.1"/>
</dbReference>
<evidence type="ECO:0000313" key="2">
    <source>
        <dbReference type="EMBL" id="NYE49613.1"/>
    </source>
</evidence>
<dbReference type="Pfam" id="PF12728">
    <property type="entry name" value="HTH_17"/>
    <property type="match status" value="1"/>
</dbReference>
<sequence>MELLPRDAQQLPQALYTVKETVQILRLSRSEIYEQMSAGRLRYVKVGRARRISERAIADFVALLEQEAEVAA</sequence>
<dbReference type="InterPro" id="IPR010093">
    <property type="entry name" value="SinI_DNA-bd"/>
</dbReference>
<dbReference type="GO" id="GO:0003677">
    <property type="term" value="F:DNA binding"/>
    <property type="evidence" value="ECO:0007669"/>
    <property type="project" value="InterPro"/>
</dbReference>
<keyword evidence="3" id="KW-1185">Reference proteome</keyword>